<dbReference type="InterPro" id="IPR016024">
    <property type="entry name" value="ARM-type_fold"/>
</dbReference>
<accession>A0AAW2YVU9</accession>
<protein>
    <submittedName>
        <fullName evidence="2">Uncharacterized protein</fullName>
    </submittedName>
</protein>
<dbReference type="InterPro" id="IPR011989">
    <property type="entry name" value="ARM-like"/>
</dbReference>
<dbReference type="SUPFAM" id="SSF48371">
    <property type="entry name" value="ARM repeat"/>
    <property type="match status" value="1"/>
</dbReference>
<feature type="transmembrane region" description="Helical" evidence="1">
    <location>
        <begin position="103"/>
        <end position="120"/>
    </location>
</feature>
<keyword evidence="1" id="KW-0812">Transmembrane</keyword>
<evidence type="ECO:0000313" key="3">
    <source>
        <dbReference type="Proteomes" id="UP001431209"/>
    </source>
</evidence>
<dbReference type="AlphaFoldDB" id="A0AAW2YVU9"/>
<dbReference type="Proteomes" id="UP001431209">
    <property type="component" value="Unassembled WGS sequence"/>
</dbReference>
<dbReference type="Gene3D" id="1.25.10.10">
    <property type="entry name" value="Leucine-rich Repeat Variant"/>
    <property type="match status" value="1"/>
</dbReference>
<proteinExistence type="predicted"/>
<name>A0AAW2YVU9_9EUKA</name>
<reference evidence="2 3" key="1">
    <citation type="submission" date="2024-03" db="EMBL/GenBank/DDBJ databases">
        <title>The Acrasis kona genome and developmental transcriptomes reveal deep origins of eukaryotic multicellular pathways.</title>
        <authorList>
            <person name="Sheikh S."/>
            <person name="Fu C.-J."/>
            <person name="Brown M.W."/>
            <person name="Baldauf S.L."/>
        </authorList>
    </citation>
    <scope>NUCLEOTIDE SEQUENCE [LARGE SCALE GENOMIC DNA]</scope>
    <source>
        <strain evidence="2 3">ATCC MYA-3509</strain>
    </source>
</reference>
<feature type="transmembrane region" description="Helical" evidence="1">
    <location>
        <begin position="524"/>
        <end position="550"/>
    </location>
</feature>
<organism evidence="2 3">
    <name type="scientific">Acrasis kona</name>
    <dbReference type="NCBI Taxonomy" id="1008807"/>
    <lineage>
        <taxon>Eukaryota</taxon>
        <taxon>Discoba</taxon>
        <taxon>Heterolobosea</taxon>
        <taxon>Tetramitia</taxon>
        <taxon>Eutetramitia</taxon>
        <taxon>Acrasidae</taxon>
        <taxon>Acrasis</taxon>
    </lineage>
</organism>
<evidence type="ECO:0000313" key="2">
    <source>
        <dbReference type="EMBL" id="KAL0481194.1"/>
    </source>
</evidence>
<keyword evidence="1" id="KW-0472">Membrane</keyword>
<sequence>MLRLRIRNTLLRIPKRFYSNIITQNDFKQVQKKPDSINTLPTQERMSDIFGGVPPRRNLNEIFDQMTEAEIAQLKSRFSDEQIIDLIQLKDYDSSYRPLSKNYYYFLMALSAFLVSLYAFDVHVKKLEKEVIELALSTLVIDRYLEVLNPPDFKRAKPGSVEEAYRKTMITALSELTSMVKKPRHLEYFYKNNVVEKVLDLFSQTSVPTICDQVILLLSEMSNHTCLAEQIVDLGGVDMIHNFFMDGLTASPDGRGLSVVKGNRTIRPNLHNGGIRLVNVVETCIVDPCLLPKIKAQHPQFFSYVITLLNLPNEGLSNKAVKMIGMLSDNHLEQVQRIRDENIKDWRSLVLEPDHRFIKNVEFYVTNQSTNLNDEQRSKLASHLSRFRVQPDNEQVADRLVHPDDSLPRRFFEKFVAEGYLDRYYLQELAQTGYRIVFFIITYHYMNVRFANKLISASQVRRLVKIGMSLSALNLFVVDGVNILLYSNRSKYCKQQLDLRLRKGHENSLYTPEAIEYGERLLSILSWIIVITNGIIARYTVAPVLLYYLLESVDRIRVEEGAPYTYSDIISFLMEKNRYDMLQRERRFTEMKEDEEYFSKQ</sequence>
<dbReference type="EMBL" id="JAOPGA020000734">
    <property type="protein sequence ID" value="KAL0481194.1"/>
    <property type="molecule type" value="Genomic_DNA"/>
</dbReference>
<comment type="caution">
    <text evidence="2">The sequence shown here is derived from an EMBL/GenBank/DDBJ whole genome shotgun (WGS) entry which is preliminary data.</text>
</comment>
<gene>
    <name evidence="2" type="ORF">AKO1_012646</name>
</gene>
<keyword evidence="1" id="KW-1133">Transmembrane helix</keyword>
<keyword evidence="3" id="KW-1185">Reference proteome</keyword>
<evidence type="ECO:0000256" key="1">
    <source>
        <dbReference type="SAM" id="Phobius"/>
    </source>
</evidence>